<dbReference type="EMBL" id="JASGXD010000013">
    <property type="protein sequence ID" value="KAK6001967.1"/>
    <property type="molecule type" value="Genomic_DNA"/>
</dbReference>
<sequence length="350" mass="39423">MSNTSFRTFSTAAKASIKPASMPVKVRSAYNMSSMLQELNDIEARYKGPPNAANMTLDELWDNYYVRYRRAGPVLMWSEPWMPEPKRELLPYETVEPEASKPEVLKAEFPKPREYYLQMVFYEPPETDEKKPEEKSEDKPANASEATPKPATRPRQGIFDSIWAETPSSHFSSSQQQQPQTQKSTTSSSQPQPQQENSRSQSSSPPNKSSFPFSGPRQQTKPTASSSTPKQASTSDSRENHKNHCSSPPQNKSSTSTSDCGENHKNHPSSSPKTPSSDLGEDHKNHRRHNQKSAKKQRHQQNHPQTQASMPRQTTTFYTPLSHAHPVTNPLFNPTKRVGHGTINDSMWAS</sequence>
<feature type="region of interest" description="Disordered" evidence="1">
    <location>
        <begin position="125"/>
        <end position="350"/>
    </location>
</feature>
<name>A0ABR0TBZ5_AURPU</name>
<feature type="compositionally biased region" description="Polar residues" evidence="1">
    <location>
        <begin position="245"/>
        <end position="260"/>
    </location>
</feature>
<feature type="compositionally biased region" description="Polar residues" evidence="1">
    <location>
        <begin position="302"/>
        <end position="319"/>
    </location>
</feature>
<organism evidence="2 3">
    <name type="scientific">Aureobasidium pullulans</name>
    <name type="common">Black yeast</name>
    <name type="synonym">Pullularia pullulans</name>
    <dbReference type="NCBI Taxonomy" id="5580"/>
    <lineage>
        <taxon>Eukaryota</taxon>
        <taxon>Fungi</taxon>
        <taxon>Dikarya</taxon>
        <taxon>Ascomycota</taxon>
        <taxon>Pezizomycotina</taxon>
        <taxon>Dothideomycetes</taxon>
        <taxon>Dothideomycetidae</taxon>
        <taxon>Dothideales</taxon>
        <taxon>Saccotheciaceae</taxon>
        <taxon>Aureobasidium</taxon>
    </lineage>
</organism>
<keyword evidence="3" id="KW-1185">Reference proteome</keyword>
<evidence type="ECO:0000256" key="1">
    <source>
        <dbReference type="SAM" id="MobiDB-lite"/>
    </source>
</evidence>
<gene>
    <name evidence="2" type="ORF">QM012_002457</name>
</gene>
<feature type="compositionally biased region" description="Basic and acidic residues" evidence="1">
    <location>
        <begin position="127"/>
        <end position="140"/>
    </location>
</feature>
<comment type="caution">
    <text evidence="2">The sequence shown here is derived from an EMBL/GenBank/DDBJ whole genome shotgun (WGS) entry which is preliminary data.</text>
</comment>
<evidence type="ECO:0000313" key="2">
    <source>
        <dbReference type="EMBL" id="KAK6001967.1"/>
    </source>
</evidence>
<protein>
    <submittedName>
        <fullName evidence="2">Uncharacterized protein</fullName>
    </submittedName>
</protein>
<feature type="compositionally biased region" description="Polar residues" evidence="1">
    <location>
        <begin position="268"/>
        <end position="277"/>
    </location>
</feature>
<dbReference type="Proteomes" id="UP001341245">
    <property type="component" value="Unassembled WGS sequence"/>
</dbReference>
<evidence type="ECO:0000313" key="3">
    <source>
        <dbReference type="Proteomes" id="UP001341245"/>
    </source>
</evidence>
<feature type="compositionally biased region" description="Polar residues" evidence="1">
    <location>
        <begin position="216"/>
        <end position="235"/>
    </location>
</feature>
<reference evidence="2 3" key="1">
    <citation type="submission" date="2023-11" db="EMBL/GenBank/DDBJ databases">
        <title>Draft genome sequence and annotation of the polyextremotolerant black yeast-like fungus Aureobasidium pullulans NRRL 62042.</title>
        <authorList>
            <person name="Dielentheis-Frenken M.R.E."/>
            <person name="Wibberg D."/>
            <person name="Blank L.M."/>
            <person name="Tiso T."/>
        </authorList>
    </citation>
    <scope>NUCLEOTIDE SEQUENCE [LARGE SCALE GENOMIC DNA]</scope>
    <source>
        <strain evidence="2 3">NRRL 62042</strain>
    </source>
</reference>
<accession>A0ABR0TBZ5</accession>
<feature type="compositionally biased region" description="Basic residues" evidence="1">
    <location>
        <begin position="285"/>
        <end position="301"/>
    </location>
</feature>
<proteinExistence type="predicted"/>
<feature type="compositionally biased region" description="Low complexity" evidence="1">
    <location>
        <begin position="167"/>
        <end position="214"/>
    </location>
</feature>